<feature type="compositionally biased region" description="Acidic residues" evidence="1">
    <location>
        <begin position="122"/>
        <end position="132"/>
    </location>
</feature>
<reference evidence="2" key="1">
    <citation type="journal article" date="2022" name="bioRxiv">
        <title>Sequencing and chromosome-scale assembly of the giantPleurodeles waltlgenome.</title>
        <authorList>
            <person name="Brown T."/>
            <person name="Elewa A."/>
            <person name="Iarovenko S."/>
            <person name="Subramanian E."/>
            <person name="Araus A.J."/>
            <person name="Petzold A."/>
            <person name="Susuki M."/>
            <person name="Suzuki K.-i.T."/>
            <person name="Hayashi T."/>
            <person name="Toyoda A."/>
            <person name="Oliveira C."/>
            <person name="Osipova E."/>
            <person name="Leigh N.D."/>
            <person name="Simon A."/>
            <person name="Yun M.H."/>
        </authorList>
    </citation>
    <scope>NUCLEOTIDE SEQUENCE</scope>
    <source>
        <strain evidence="2">20211129_DDA</strain>
        <tissue evidence="2">Liver</tissue>
    </source>
</reference>
<evidence type="ECO:0000256" key="1">
    <source>
        <dbReference type="SAM" id="MobiDB-lite"/>
    </source>
</evidence>
<evidence type="ECO:0000313" key="3">
    <source>
        <dbReference type="Proteomes" id="UP001066276"/>
    </source>
</evidence>
<keyword evidence="3" id="KW-1185">Reference proteome</keyword>
<evidence type="ECO:0000313" key="2">
    <source>
        <dbReference type="EMBL" id="KAJ1155898.1"/>
    </source>
</evidence>
<accession>A0AAV7RYK4</accession>
<name>A0AAV7RYK4_PLEWA</name>
<feature type="region of interest" description="Disordered" evidence="1">
    <location>
        <begin position="53"/>
        <end position="77"/>
    </location>
</feature>
<proteinExistence type="predicted"/>
<comment type="caution">
    <text evidence="2">The sequence shown here is derived from an EMBL/GenBank/DDBJ whole genome shotgun (WGS) entry which is preliminary data.</text>
</comment>
<protein>
    <submittedName>
        <fullName evidence="2">Uncharacterized protein</fullName>
    </submittedName>
</protein>
<feature type="region of interest" description="Disordered" evidence="1">
    <location>
        <begin position="104"/>
        <end position="132"/>
    </location>
</feature>
<organism evidence="2 3">
    <name type="scientific">Pleurodeles waltl</name>
    <name type="common">Iberian ribbed newt</name>
    <dbReference type="NCBI Taxonomy" id="8319"/>
    <lineage>
        <taxon>Eukaryota</taxon>
        <taxon>Metazoa</taxon>
        <taxon>Chordata</taxon>
        <taxon>Craniata</taxon>
        <taxon>Vertebrata</taxon>
        <taxon>Euteleostomi</taxon>
        <taxon>Amphibia</taxon>
        <taxon>Batrachia</taxon>
        <taxon>Caudata</taxon>
        <taxon>Salamandroidea</taxon>
        <taxon>Salamandridae</taxon>
        <taxon>Pleurodelinae</taxon>
        <taxon>Pleurodeles</taxon>
    </lineage>
</organism>
<gene>
    <name evidence="2" type="ORF">NDU88_008623</name>
</gene>
<dbReference type="EMBL" id="JANPWB010000009">
    <property type="protein sequence ID" value="KAJ1155898.1"/>
    <property type="molecule type" value="Genomic_DNA"/>
</dbReference>
<dbReference type="AlphaFoldDB" id="A0AAV7RYK4"/>
<sequence length="132" mass="14056">MLGCSGLCGCLGAHVVPDWDEQWIRIPLVVPHPVILPGEAHLRGLKIWDRVGPGSSGRSGGGSARTSGVDSMDWRRRGEGLSRVSAQRCVDSDCHSRIEIQQDGATAVADPEQAAVLRGPSDMEDEVLSVDS</sequence>
<dbReference type="Proteomes" id="UP001066276">
    <property type="component" value="Chromosome 5"/>
</dbReference>
<feature type="compositionally biased region" description="Gly residues" evidence="1">
    <location>
        <begin position="54"/>
        <end position="63"/>
    </location>
</feature>